<evidence type="ECO:0000259" key="1">
    <source>
        <dbReference type="PROSITE" id="PS50943"/>
    </source>
</evidence>
<dbReference type="SMART" id="SM00530">
    <property type="entry name" value="HTH_XRE"/>
    <property type="match status" value="1"/>
</dbReference>
<dbReference type="Proteomes" id="UP000539642">
    <property type="component" value="Unassembled WGS sequence"/>
</dbReference>
<gene>
    <name evidence="2" type="ORF">HNQ81_001778</name>
</gene>
<dbReference type="InterPro" id="IPR001387">
    <property type="entry name" value="Cro/C1-type_HTH"/>
</dbReference>
<evidence type="ECO:0000313" key="2">
    <source>
        <dbReference type="EMBL" id="MBB5348047.1"/>
    </source>
</evidence>
<dbReference type="CDD" id="cd00093">
    <property type="entry name" value="HTH_XRE"/>
    <property type="match status" value="1"/>
</dbReference>
<dbReference type="SUPFAM" id="SSF47413">
    <property type="entry name" value="lambda repressor-like DNA-binding domains"/>
    <property type="match status" value="1"/>
</dbReference>
<dbReference type="PROSITE" id="PS50943">
    <property type="entry name" value="HTH_CROC1"/>
    <property type="match status" value="1"/>
</dbReference>
<sequence length="136" mass="15772">MTEYTSFSELWCDLENDELFLVEKNILEFTLQLQQLMKRKGISKKDLAEAIGTSQAYITKVFKGKANFTIATMTKLSKAIGGRVKIHVTSEEEKNPRWYRAIEGKKKVVPQWWRPDDYEKSYSQNSQGILMEQLAS</sequence>
<evidence type="ECO:0000313" key="3">
    <source>
        <dbReference type="Proteomes" id="UP000539642"/>
    </source>
</evidence>
<reference evidence="2 3" key="1">
    <citation type="submission" date="2020-08" db="EMBL/GenBank/DDBJ databases">
        <title>Genomic Encyclopedia of Type Strains, Phase IV (KMG-IV): sequencing the most valuable type-strain genomes for metagenomic binning, comparative biology and taxonomic classification.</title>
        <authorList>
            <person name="Goeker M."/>
        </authorList>
    </citation>
    <scope>NUCLEOTIDE SEQUENCE [LARGE SCALE GENOMIC DNA]</scope>
    <source>
        <strain evidence="2 3">DSM 28570</strain>
    </source>
</reference>
<proteinExistence type="predicted"/>
<dbReference type="EMBL" id="JACHEO010000008">
    <property type="protein sequence ID" value="MBB5348047.1"/>
    <property type="molecule type" value="Genomic_DNA"/>
</dbReference>
<dbReference type="AlphaFoldDB" id="A0A840UP63"/>
<comment type="caution">
    <text evidence="2">The sequence shown here is derived from an EMBL/GenBank/DDBJ whole genome shotgun (WGS) entry which is preliminary data.</text>
</comment>
<dbReference type="RefSeq" id="WP_183350403.1">
    <property type="nucleotide sequence ID" value="NZ_JACHEO010000008.1"/>
</dbReference>
<feature type="domain" description="HTH cro/C1-type" evidence="1">
    <location>
        <begin position="33"/>
        <end position="87"/>
    </location>
</feature>
<name>A0A840UP63_9BACT</name>
<dbReference type="Pfam" id="PF01381">
    <property type="entry name" value="HTH_3"/>
    <property type="match status" value="1"/>
</dbReference>
<dbReference type="GO" id="GO:0003677">
    <property type="term" value="F:DNA binding"/>
    <property type="evidence" value="ECO:0007669"/>
    <property type="project" value="InterPro"/>
</dbReference>
<protein>
    <submittedName>
        <fullName evidence="2">Transcriptional regulator with XRE-family HTH domain</fullName>
    </submittedName>
</protein>
<organism evidence="2 3">
    <name type="scientific">Desulfoprunum benzoelyticum</name>
    <dbReference type="NCBI Taxonomy" id="1506996"/>
    <lineage>
        <taxon>Bacteria</taxon>
        <taxon>Pseudomonadati</taxon>
        <taxon>Thermodesulfobacteriota</taxon>
        <taxon>Desulfobulbia</taxon>
        <taxon>Desulfobulbales</taxon>
        <taxon>Desulfobulbaceae</taxon>
        <taxon>Desulfoprunum</taxon>
    </lineage>
</organism>
<keyword evidence="3" id="KW-1185">Reference proteome</keyword>
<dbReference type="Gene3D" id="1.10.260.40">
    <property type="entry name" value="lambda repressor-like DNA-binding domains"/>
    <property type="match status" value="1"/>
</dbReference>
<dbReference type="InterPro" id="IPR010982">
    <property type="entry name" value="Lambda_DNA-bd_dom_sf"/>
</dbReference>
<accession>A0A840UP63</accession>